<evidence type="ECO:0000313" key="1">
    <source>
        <dbReference type="EMBL" id="JAD40873.1"/>
    </source>
</evidence>
<organism evidence="1">
    <name type="scientific">Arundo donax</name>
    <name type="common">Giant reed</name>
    <name type="synonym">Donax arundinaceus</name>
    <dbReference type="NCBI Taxonomy" id="35708"/>
    <lineage>
        <taxon>Eukaryota</taxon>
        <taxon>Viridiplantae</taxon>
        <taxon>Streptophyta</taxon>
        <taxon>Embryophyta</taxon>
        <taxon>Tracheophyta</taxon>
        <taxon>Spermatophyta</taxon>
        <taxon>Magnoliopsida</taxon>
        <taxon>Liliopsida</taxon>
        <taxon>Poales</taxon>
        <taxon>Poaceae</taxon>
        <taxon>PACMAD clade</taxon>
        <taxon>Arundinoideae</taxon>
        <taxon>Arundineae</taxon>
        <taxon>Arundo</taxon>
    </lineage>
</organism>
<protein>
    <submittedName>
        <fullName evidence="1">Uncharacterized protein</fullName>
    </submittedName>
</protein>
<name>A0A0A9U5I9_ARUDO</name>
<dbReference type="EMBL" id="GBRH01257022">
    <property type="protein sequence ID" value="JAD40873.1"/>
    <property type="molecule type" value="Transcribed_RNA"/>
</dbReference>
<reference evidence="1" key="2">
    <citation type="journal article" date="2015" name="Data Brief">
        <title>Shoot transcriptome of the giant reed, Arundo donax.</title>
        <authorList>
            <person name="Barrero R.A."/>
            <person name="Guerrero F.D."/>
            <person name="Moolhuijzen P."/>
            <person name="Goolsby J.A."/>
            <person name="Tidwell J."/>
            <person name="Bellgard S.E."/>
            <person name="Bellgard M.I."/>
        </authorList>
    </citation>
    <scope>NUCLEOTIDE SEQUENCE</scope>
    <source>
        <tissue evidence="1">Shoot tissue taken approximately 20 cm above the soil surface</tissue>
    </source>
</reference>
<dbReference type="AlphaFoldDB" id="A0A0A9U5I9"/>
<reference evidence="1" key="1">
    <citation type="submission" date="2014-09" db="EMBL/GenBank/DDBJ databases">
        <authorList>
            <person name="Magalhaes I.L.F."/>
            <person name="Oliveira U."/>
            <person name="Santos F.R."/>
            <person name="Vidigal T.H.D.A."/>
            <person name="Brescovit A.D."/>
            <person name="Santos A.J."/>
        </authorList>
    </citation>
    <scope>NUCLEOTIDE SEQUENCE</scope>
    <source>
        <tissue evidence="1">Shoot tissue taken approximately 20 cm above the soil surface</tissue>
    </source>
</reference>
<sequence length="54" mass="6056">MMQSSPLLTTLSTPSHAHLLTFHSSALDYITTSSIDHFHGQTKCNQTYTKSEMK</sequence>
<proteinExistence type="predicted"/>
<accession>A0A0A9U5I9</accession>